<feature type="transmembrane region" description="Helical" evidence="1">
    <location>
        <begin position="69"/>
        <end position="89"/>
    </location>
</feature>
<evidence type="ECO:0008006" key="4">
    <source>
        <dbReference type="Google" id="ProtNLM"/>
    </source>
</evidence>
<sequence length="135" mass="14800">MNVKQQFGAALASAVVMMLTAGLWHEVIMAHFYEAETGAKHEGTGLILVSYLILGGLMSYFYRPNRIKTGTILQGLWFGALMGVLWVFPHELAMAGAHSEPLGYVFKNGLWHVVEQGVGGVVISWIYSRGDQVTS</sequence>
<protein>
    <recommendedName>
        <fullName evidence="4">DUF1761 domain-containing protein</fullName>
    </recommendedName>
</protein>
<organism evidence="2 3">
    <name type="scientific">Candidatus Lambdaproteobacteria bacterium RIFOXYD2_FULL_56_26</name>
    <dbReference type="NCBI Taxonomy" id="1817773"/>
    <lineage>
        <taxon>Bacteria</taxon>
        <taxon>Pseudomonadati</taxon>
        <taxon>Pseudomonadota</taxon>
        <taxon>Candidatus Lambdaproteobacteria</taxon>
    </lineage>
</organism>
<keyword evidence="1" id="KW-0812">Transmembrane</keyword>
<feature type="transmembrane region" description="Helical" evidence="1">
    <location>
        <begin position="7"/>
        <end position="24"/>
    </location>
</feature>
<gene>
    <name evidence="2" type="ORF">A2557_06940</name>
</gene>
<keyword evidence="1" id="KW-1133">Transmembrane helix</keyword>
<reference evidence="2 3" key="1">
    <citation type="journal article" date="2016" name="Nat. Commun.">
        <title>Thousands of microbial genomes shed light on interconnected biogeochemical processes in an aquifer system.</title>
        <authorList>
            <person name="Anantharaman K."/>
            <person name="Brown C.T."/>
            <person name="Hug L.A."/>
            <person name="Sharon I."/>
            <person name="Castelle C.J."/>
            <person name="Probst A.J."/>
            <person name="Thomas B.C."/>
            <person name="Singh A."/>
            <person name="Wilkins M.J."/>
            <person name="Karaoz U."/>
            <person name="Brodie E.L."/>
            <person name="Williams K.H."/>
            <person name="Hubbard S.S."/>
            <person name="Banfield J.F."/>
        </authorList>
    </citation>
    <scope>NUCLEOTIDE SEQUENCE [LARGE SCALE GENOMIC DNA]</scope>
</reference>
<evidence type="ECO:0000313" key="3">
    <source>
        <dbReference type="Proteomes" id="UP000177583"/>
    </source>
</evidence>
<dbReference type="AlphaFoldDB" id="A0A1F6H2V0"/>
<evidence type="ECO:0000256" key="1">
    <source>
        <dbReference type="SAM" id="Phobius"/>
    </source>
</evidence>
<feature type="transmembrane region" description="Helical" evidence="1">
    <location>
        <begin position="44"/>
        <end position="62"/>
    </location>
</feature>
<keyword evidence="1" id="KW-0472">Membrane</keyword>
<evidence type="ECO:0000313" key="2">
    <source>
        <dbReference type="EMBL" id="OGH04718.1"/>
    </source>
</evidence>
<accession>A0A1F6H2V0</accession>
<comment type="caution">
    <text evidence="2">The sequence shown here is derived from an EMBL/GenBank/DDBJ whole genome shotgun (WGS) entry which is preliminary data.</text>
</comment>
<dbReference type="EMBL" id="MFNF01000001">
    <property type="protein sequence ID" value="OGH04718.1"/>
    <property type="molecule type" value="Genomic_DNA"/>
</dbReference>
<name>A0A1F6H2V0_9PROT</name>
<proteinExistence type="predicted"/>
<dbReference type="Proteomes" id="UP000177583">
    <property type="component" value="Unassembled WGS sequence"/>
</dbReference>